<comment type="caution">
    <text evidence="2">The sequence shown here is derived from an EMBL/GenBank/DDBJ whole genome shotgun (WGS) entry which is preliminary data.</text>
</comment>
<evidence type="ECO:0000256" key="1">
    <source>
        <dbReference type="SAM" id="MobiDB-lite"/>
    </source>
</evidence>
<feature type="region of interest" description="Disordered" evidence="1">
    <location>
        <begin position="82"/>
        <end position="112"/>
    </location>
</feature>
<sequence length="239" mass="26156">MPVGASTVVPEIAPKTVLVASPSFAFNLNCSGDAGAGEIGPLGEVAIAMPGSPAMVPNFGEVGISDGVEDALHDDDDHDDVEPATIADDIDDDTPRTTPVMGGRASSLGTNQYPPSPHFSALDLDAMAPQGIREYLEEVVLSVKTYNIRRGVEYKVLKSNHRKYYGKCKEFSSGCAWLIRVSLRQRRGIWEVKRYNGPHTCLTTSISSDHRKLDYHAISAFIFTKAYSPTRLHREYKKD</sequence>
<name>A0A445A5W3_ARAHY</name>
<dbReference type="EMBL" id="SDMP01000013">
    <property type="protein sequence ID" value="RYR21841.1"/>
    <property type="molecule type" value="Genomic_DNA"/>
</dbReference>
<proteinExistence type="predicted"/>
<keyword evidence="3" id="KW-1185">Reference proteome</keyword>
<dbReference type="Proteomes" id="UP000289738">
    <property type="component" value="Chromosome B03"/>
</dbReference>
<organism evidence="2 3">
    <name type="scientific">Arachis hypogaea</name>
    <name type="common">Peanut</name>
    <dbReference type="NCBI Taxonomy" id="3818"/>
    <lineage>
        <taxon>Eukaryota</taxon>
        <taxon>Viridiplantae</taxon>
        <taxon>Streptophyta</taxon>
        <taxon>Embryophyta</taxon>
        <taxon>Tracheophyta</taxon>
        <taxon>Spermatophyta</taxon>
        <taxon>Magnoliopsida</taxon>
        <taxon>eudicotyledons</taxon>
        <taxon>Gunneridae</taxon>
        <taxon>Pentapetalae</taxon>
        <taxon>rosids</taxon>
        <taxon>fabids</taxon>
        <taxon>Fabales</taxon>
        <taxon>Fabaceae</taxon>
        <taxon>Papilionoideae</taxon>
        <taxon>50 kb inversion clade</taxon>
        <taxon>dalbergioids sensu lato</taxon>
        <taxon>Dalbergieae</taxon>
        <taxon>Pterocarpus clade</taxon>
        <taxon>Arachis</taxon>
    </lineage>
</organism>
<gene>
    <name evidence="2" type="ORF">Ahy_B03g067153</name>
</gene>
<protein>
    <submittedName>
        <fullName evidence="2">Uncharacterized protein</fullName>
    </submittedName>
</protein>
<feature type="compositionally biased region" description="Acidic residues" evidence="1">
    <location>
        <begin position="82"/>
        <end position="92"/>
    </location>
</feature>
<evidence type="ECO:0000313" key="3">
    <source>
        <dbReference type="Proteomes" id="UP000289738"/>
    </source>
</evidence>
<dbReference type="AlphaFoldDB" id="A0A445A5W3"/>
<evidence type="ECO:0000313" key="2">
    <source>
        <dbReference type="EMBL" id="RYR21841.1"/>
    </source>
</evidence>
<accession>A0A445A5W3</accession>
<reference evidence="2 3" key="1">
    <citation type="submission" date="2019-01" db="EMBL/GenBank/DDBJ databases">
        <title>Sequencing of cultivated peanut Arachis hypogaea provides insights into genome evolution and oil improvement.</title>
        <authorList>
            <person name="Chen X."/>
        </authorList>
    </citation>
    <scope>NUCLEOTIDE SEQUENCE [LARGE SCALE GENOMIC DNA]</scope>
    <source>
        <strain evidence="3">cv. Fuhuasheng</strain>
        <tissue evidence="2">Leaves</tissue>
    </source>
</reference>